<keyword evidence="1" id="KW-0472">Membrane</keyword>
<dbReference type="EMBL" id="JAAYYV010000251">
    <property type="protein sequence ID" value="NLF54674.1"/>
    <property type="molecule type" value="Genomic_DNA"/>
</dbReference>
<dbReference type="RefSeq" id="WP_068809286.1">
    <property type="nucleotide sequence ID" value="NZ_MBFM01000005.1"/>
</dbReference>
<evidence type="ECO:0000313" key="2">
    <source>
        <dbReference type="EMBL" id="NLF54674.1"/>
    </source>
</evidence>
<comment type="caution">
    <text evidence="2">The sequence shown here is derived from an EMBL/GenBank/DDBJ whole genome shotgun (WGS) entry which is preliminary data.</text>
</comment>
<feature type="transmembrane region" description="Helical" evidence="1">
    <location>
        <begin position="223"/>
        <end position="248"/>
    </location>
</feature>
<name>A0A7X7R8I9_9RHOO</name>
<protein>
    <submittedName>
        <fullName evidence="2">Uncharacterized protein</fullName>
    </submittedName>
</protein>
<feature type="transmembrane region" description="Helical" evidence="1">
    <location>
        <begin position="52"/>
        <end position="74"/>
    </location>
</feature>
<feature type="transmembrane region" description="Helical" evidence="1">
    <location>
        <begin position="304"/>
        <end position="328"/>
    </location>
</feature>
<gene>
    <name evidence="2" type="ORF">GX576_09835</name>
</gene>
<evidence type="ECO:0000313" key="3">
    <source>
        <dbReference type="Proteomes" id="UP000536534"/>
    </source>
</evidence>
<sequence length="336" mass="36357">MIFQPAIIALLLAAGLSLAMLAIASPFAVQLIRHWDLGSGSERQLQLERLTYLFSMMVALVCGLQILSTLLFVFNADKMSVMFVGAMCAVGALNANAYGFPALYAQIVLFFFAATWLAINRLDNQARDYPLTRFKYGLLLAYAPLAALVLYLQFNYFIRLEADVITSCCGSLFSEEADTVASEVSAMAPMRAMGLFYVTLGAAILIALWHWKSAGRRRWSGFAVGASAVAAFFAALIGVVAFVSLYIYEHPNHHCPFCILKPEYHYQGYALYLPLFAATAAGLAAGVLTLFARRPSLAALAPRASARLAAIAAAGFAVFVAVASFMVLRSNLILIG</sequence>
<dbReference type="AlphaFoldDB" id="A0A7X7R8I9"/>
<proteinExistence type="predicted"/>
<feature type="transmembrane region" description="Helical" evidence="1">
    <location>
        <begin position="103"/>
        <end position="122"/>
    </location>
</feature>
<feature type="transmembrane region" description="Helical" evidence="1">
    <location>
        <begin position="192"/>
        <end position="211"/>
    </location>
</feature>
<feature type="transmembrane region" description="Helical" evidence="1">
    <location>
        <begin position="134"/>
        <end position="154"/>
    </location>
</feature>
<evidence type="ECO:0000256" key="1">
    <source>
        <dbReference type="SAM" id="Phobius"/>
    </source>
</evidence>
<organism evidence="2 3">
    <name type="scientific">Thauera phenolivorans</name>
    <dbReference type="NCBI Taxonomy" id="1792543"/>
    <lineage>
        <taxon>Bacteria</taxon>
        <taxon>Pseudomonadati</taxon>
        <taxon>Pseudomonadota</taxon>
        <taxon>Betaproteobacteria</taxon>
        <taxon>Rhodocyclales</taxon>
        <taxon>Zoogloeaceae</taxon>
        <taxon>Thauera</taxon>
    </lineage>
</organism>
<keyword evidence="1" id="KW-1133">Transmembrane helix</keyword>
<reference evidence="2 3" key="1">
    <citation type="journal article" date="2020" name="Biotechnol. Biofuels">
        <title>New insights from the biogas microbiome by comprehensive genome-resolved metagenomics of nearly 1600 species originating from multiple anaerobic digesters.</title>
        <authorList>
            <person name="Campanaro S."/>
            <person name="Treu L."/>
            <person name="Rodriguez-R L.M."/>
            <person name="Kovalovszki A."/>
            <person name="Ziels R.M."/>
            <person name="Maus I."/>
            <person name="Zhu X."/>
            <person name="Kougias P.G."/>
            <person name="Basile A."/>
            <person name="Luo G."/>
            <person name="Schluter A."/>
            <person name="Konstantinidis K.T."/>
            <person name="Angelidaki I."/>
        </authorList>
    </citation>
    <scope>NUCLEOTIDE SEQUENCE [LARGE SCALE GENOMIC DNA]</scope>
    <source>
        <strain evidence="2">AS06rmzACSIP_256</strain>
    </source>
</reference>
<dbReference type="Proteomes" id="UP000536534">
    <property type="component" value="Unassembled WGS sequence"/>
</dbReference>
<keyword evidence="1" id="KW-0812">Transmembrane</keyword>
<feature type="transmembrane region" description="Helical" evidence="1">
    <location>
        <begin position="268"/>
        <end position="292"/>
    </location>
</feature>
<accession>A0A7X7R8I9</accession>
<dbReference type="OrthoDB" id="9788139at2"/>